<reference evidence="3 4" key="1">
    <citation type="submission" date="2020-08" db="EMBL/GenBank/DDBJ databases">
        <title>Plant Genome Project.</title>
        <authorList>
            <person name="Zhang R.-G."/>
        </authorList>
    </citation>
    <scope>NUCLEOTIDE SEQUENCE [LARGE SCALE GENOMIC DNA]</scope>
    <source>
        <tissue evidence="3">Rhizome</tissue>
    </source>
</reference>
<evidence type="ECO:0000259" key="2">
    <source>
        <dbReference type="Pfam" id="PF14111"/>
    </source>
</evidence>
<dbReference type="EMBL" id="JACMSC010000002">
    <property type="protein sequence ID" value="KAG6534066.1"/>
    <property type="molecule type" value="Genomic_DNA"/>
</dbReference>
<evidence type="ECO:0000256" key="1">
    <source>
        <dbReference type="SAM" id="MobiDB-lite"/>
    </source>
</evidence>
<name>A0A8J5I5Q5_ZINOF</name>
<dbReference type="Gene3D" id="3.60.10.10">
    <property type="entry name" value="Endonuclease/exonuclease/phosphatase"/>
    <property type="match status" value="1"/>
</dbReference>
<dbReference type="PANTHER" id="PTHR31286">
    <property type="entry name" value="GLYCINE-RICH CELL WALL STRUCTURAL PROTEIN 1.8-LIKE"/>
    <property type="match status" value="1"/>
</dbReference>
<dbReference type="InterPro" id="IPR025558">
    <property type="entry name" value="DUF4283"/>
</dbReference>
<dbReference type="AlphaFoldDB" id="A0A8J5I5Q5"/>
<evidence type="ECO:0000313" key="3">
    <source>
        <dbReference type="EMBL" id="KAG6534066.1"/>
    </source>
</evidence>
<gene>
    <name evidence="3" type="ORF">ZIOFF_007947</name>
</gene>
<dbReference type="SUPFAM" id="SSF56219">
    <property type="entry name" value="DNase I-like"/>
    <property type="match status" value="1"/>
</dbReference>
<feature type="compositionally biased region" description="Acidic residues" evidence="1">
    <location>
        <begin position="403"/>
        <end position="412"/>
    </location>
</feature>
<accession>A0A8J5I5Q5</accession>
<dbReference type="PANTHER" id="PTHR31286:SF179">
    <property type="entry name" value="RNASE H TYPE-1 DOMAIN-CONTAINING PROTEIN"/>
    <property type="match status" value="1"/>
</dbReference>
<feature type="region of interest" description="Disordered" evidence="1">
    <location>
        <begin position="401"/>
        <end position="422"/>
    </location>
</feature>
<dbReference type="Pfam" id="PF14111">
    <property type="entry name" value="DUF4283"/>
    <property type="match status" value="1"/>
</dbReference>
<organism evidence="3 4">
    <name type="scientific">Zingiber officinale</name>
    <name type="common">Ginger</name>
    <name type="synonym">Amomum zingiber</name>
    <dbReference type="NCBI Taxonomy" id="94328"/>
    <lineage>
        <taxon>Eukaryota</taxon>
        <taxon>Viridiplantae</taxon>
        <taxon>Streptophyta</taxon>
        <taxon>Embryophyta</taxon>
        <taxon>Tracheophyta</taxon>
        <taxon>Spermatophyta</taxon>
        <taxon>Magnoliopsida</taxon>
        <taxon>Liliopsida</taxon>
        <taxon>Zingiberales</taxon>
        <taxon>Zingiberaceae</taxon>
        <taxon>Zingiber</taxon>
    </lineage>
</organism>
<sequence>MEEEVSSLAKPFEFSLIGKFSGSRPPYAVVLQAFRNLGLSSFFNIRFLRSGYVFMRLTSSEDMAWVWIRGVWFIGGVPLRIFKWTPYFSYTAESSVVPVWIRFPDLPIHMFSKATLFSAASIIGKPIKIDEATADCSRLSVARVCVEIDLVKPKIEDFWIGIVEECYASGNNGKSAGWGPALGPKSGGEDLREKLNNRNAAFTEKVDSELPIEALDGNVQRVEKQVWIQKKGGKKGSAEEVVEQALVDVDSGCRGDMDPAPAVNQINTLKAGIRRDKGKTVVGFSVKEAFQQVVQDNRGSSLVQNQKVPILKETTGSKLAAQVLYGKGQIVINPGQKVSAGGSVVVLQNQASPAGLASLLEMDDNSISRTEAYNAAVGSGIFYMAGVNLKDEVERNDISKSFEDEDDSDYGEAVDSQRSSSFPLASNVKDPLWKTSTMYKPPGVSRMVTRSKAQVHHINFMGILEPFIPLDANFITRRLGFDGAISNCSGGDFNVISDIIDHSAGSLAKPSTTNEFNNFIMLAGLLDAGFVGDRFTWTNDKVWKRLDRVLVSTYWGDQKHMKFQFKLKRLKAHLKWWNVEVFGNIFENVKKAEEDFELPEKAFDRSPTMENKIYMAKCQASLFHILDMEEMFWKQKAAMKWFGEGEDFECDSVGMDIIPQLVSLEENQVLSALPSIEELKRVVLLPPLSILHQLEMIFAKFFWGSLGSNKKPHWISWDDICRPRLEGGLGIRRLSDAAMAFTLKLCGPLHLFCPIVGNPDSRVVDFICNLGWNVNELQSCVPEQIVDEIKEVALPGGISGEAENVEQAVQNGVRDCITSNRLELGNSKQFGEQSGRSGRSWSYGGHVREAIPFLIIWFLWCARNDAKHRGIRMVAKKIIWNVSQYIISSIAAGIIKPWHWKGFIMVARNLGLLVKPRTVNTISVVTWKKPKVGWFKLNADGCSKGNPDRICYNHEIDKELRGICNLDKSGLPYIRFSSKPCWNFLWNSFGSDGFFALVYFSLEVFKKKSWLKSVGCEINAGIHLAGCFLLGFLHYYRDHFSYDLNEYYVYCGWFPGTGVLSTNPFCNHNGSWGIGVATRLLLPLFVLISLGGFLLPHFFVMESMTTLPPPQSDEKSSALQLDRNSFLEGAMNEGAEGQAFGIPSVTGSQKLCSYAELIADGRNGDVAVDSSISTRFSISWSRILSILQPFATLFHWDSFSRIGRQIWGFLKPINYSCALGRSVTLDDLQQALDFCVDGVV</sequence>
<dbReference type="InterPro" id="IPR040256">
    <property type="entry name" value="At4g02000-like"/>
</dbReference>
<feature type="domain" description="DUF4283" evidence="2">
    <location>
        <begin position="12"/>
        <end position="90"/>
    </location>
</feature>
<comment type="caution">
    <text evidence="3">The sequence shown here is derived from an EMBL/GenBank/DDBJ whole genome shotgun (WGS) entry which is preliminary data.</text>
</comment>
<protein>
    <recommendedName>
        <fullName evidence="2">DUF4283 domain-containing protein</fullName>
    </recommendedName>
</protein>
<dbReference type="Proteomes" id="UP000734854">
    <property type="component" value="Unassembled WGS sequence"/>
</dbReference>
<dbReference type="InterPro" id="IPR036691">
    <property type="entry name" value="Endo/exonu/phosph_ase_sf"/>
</dbReference>
<proteinExistence type="predicted"/>
<keyword evidence="4" id="KW-1185">Reference proteome</keyword>
<evidence type="ECO:0000313" key="4">
    <source>
        <dbReference type="Proteomes" id="UP000734854"/>
    </source>
</evidence>